<organism evidence="11 12">
    <name type="scientific">Rossellomorea vietnamensis</name>
    <dbReference type="NCBI Taxonomy" id="218284"/>
    <lineage>
        <taxon>Bacteria</taxon>
        <taxon>Bacillati</taxon>
        <taxon>Bacillota</taxon>
        <taxon>Bacilli</taxon>
        <taxon>Bacillales</taxon>
        <taxon>Bacillaceae</taxon>
        <taxon>Rossellomorea</taxon>
    </lineage>
</organism>
<dbReference type="Gene3D" id="1.20.1250.20">
    <property type="entry name" value="MFS general substrate transporter like domains"/>
    <property type="match status" value="2"/>
</dbReference>
<dbReference type="InterPro" id="IPR050171">
    <property type="entry name" value="MFS_Transporters"/>
</dbReference>
<dbReference type="RefSeq" id="WP_060670161.1">
    <property type="nucleotide sequence ID" value="NZ_JBCNGU010000008.1"/>
</dbReference>
<dbReference type="PROSITE" id="PS50850">
    <property type="entry name" value="MFS"/>
    <property type="match status" value="1"/>
</dbReference>
<feature type="transmembrane region" description="Helical" evidence="9">
    <location>
        <begin position="427"/>
        <end position="450"/>
    </location>
</feature>
<dbReference type="Proteomes" id="UP000050398">
    <property type="component" value="Unassembled WGS sequence"/>
</dbReference>
<dbReference type="SUPFAM" id="SSF103473">
    <property type="entry name" value="MFS general substrate transporter"/>
    <property type="match status" value="1"/>
</dbReference>
<dbReference type="FunFam" id="1.20.1250.20:FF:000146">
    <property type="entry name" value="Amino acid/peptide transporter"/>
    <property type="match status" value="1"/>
</dbReference>
<keyword evidence="3 8" id="KW-0813">Transport</keyword>
<evidence type="ECO:0000313" key="12">
    <source>
        <dbReference type="Proteomes" id="UP000050398"/>
    </source>
</evidence>
<feature type="transmembrane region" description="Helical" evidence="9">
    <location>
        <begin position="401"/>
        <end position="421"/>
    </location>
</feature>
<evidence type="ECO:0000256" key="3">
    <source>
        <dbReference type="ARBA" id="ARBA00022448"/>
    </source>
</evidence>
<keyword evidence="7 9" id="KW-0472">Membrane</keyword>
<evidence type="ECO:0000313" key="11">
    <source>
        <dbReference type="EMBL" id="KPL61364.1"/>
    </source>
</evidence>
<dbReference type="PATRIC" id="fig|218284.4.peg.348"/>
<feature type="transmembrane region" description="Helical" evidence="9">
    <location>
        <begin position="331"/>
        <end position="350"/>
    </location>
</feature>
<dbReference type="InterPro" id="IPR000109">
    <property type="entry name" value="POT_fam"/>
</dbReference>
<dbReference type="PROSITE" id="PS01023">
    <property type="entry name" value="PTR2_2"/>
    <property type="match status" value="1"/>
</dbReference>
<comment type="caution">
    <text evidence="11">The sequence shown here is derived from an EMBL/GenBank/DDBJ whole genome shotgun (WGS) entry which is preliminary data.</text>
</comment>
<keyword evidence="5 8" id="KW-0812">Transmembrane</keyword>
<dbReference type="OrthoDB" id="9772725at2"/>
<dbReference type="InterPro" id="IPR018456">
    <property type="entry name" value="PTR2_symporter_CS"/>
</dbReference>
<evidence type="ECO:0000256" key="8">
    <source>
        <dbReference type="RuleBase" id="RU003755"/>
    </source>
</evidence>
<feature type="transmembrane region" description="Helical" evidence="9">
    <location>
        <begin position="114"/>
        <end position="130"/>
    </location>
</feature>
<dbReference type="InterPro" id="IPR036259">
    <property type="entry name" value="MFS_trans_sf"/>
</dbReference>
<name>A0A0P6WIR5_9BACI</name>
<proteinExistence type="inferred from homology"/>
<dbReference type="AlphaFoldDB" id="A0A0P6WIR5"/>
<feature type="transmembrane region" description="Helical" evidence="9">
    <location>
        <begin position="62"/>
        <end position="82"/>
    </location>
</feature>
<feature type="transmembrane region" description="Helical" evidence="9">
    <location>
        <begin position="194"/>
        <end position="213"/>
    </location>
</feature>
<dbReference type="NCBIfam" id="TIGR00924">
    <property type="entry name" value="yjdL_sub1_fam"/>
    <property type="match status" value="2"/>
</dbReference>
<evidence type="ECO:0000256" key="6">
    <source>
        <dbReference type="ARBA" id="ARBA00022989"/>
    </source>
</evidence>
<evidence type="ECO:0000256" key="9">
    <source>
        <dbReference type="SAM" id="Phobius"/>
    </source>
</evidence>
<sequence length="464" mass="50801">MVNSSTLDRLPQGKKHPKGLYLLFFTELWERYSYYGMRALLVLYLTTAFVSGGLGVDPAKALSTYGIYTGSVYFTPILGGWLTDRYIGLRKAITIGGITMACGDFTIFLTHSHIGLYAGLALLVLGNGFFKPNISTLVGELYPRNDKRKDAAFTIFYMGINLGALFAPLIAGFLAEDLFLTTMTDGTMHYGFKWAFLASSIGMITGQIIFSALNNKYLGDVGLKPNKLLAEEANEDRDVPLTKKEKQRTTAILILACFVVFFWAGFEQAGSSFTLYTKNFIDRDVFGYTIPVAWFQSVNPLFIVILAPILSSVWLRLSRSKRGDLNMTTKMGIGMILLGLGFMVLIPAVMQTGSDEQNITVKANLLFIVFTYLLHTLGELFLSPVGLSLVSKVAPVKIASLLMGVWMAAIGVASLLAGQLASLTATLGYLEIFAVIGAAAIILGLVLLTISKKLVIMMREENHI</sequence>
<protein>
    <submittedName>
        <fullName evidence="11">MFS transporter</fullName>
    </submittedName>
</protein>
<feature type="domain" description="Major facilitator superfamily (MFS) profile" evidence="10">
    <location>
        <begin position="22"/>
        <end position="455"/>
    </location>
</feature>
<dbReference type="GO" id="GO:0006857">
    <property type="term" value="P:oligopeptide transport"/>
    <property type="evidence" value="ECO:0007669"/>
    <property type="project" value="InterPro"/>
</dbReference>
<gene>
    <name evidence="11" type="ORF">AM506_01665</name>
</gene>
<dbReference type="PANTHER" id="PTHR23517:SF15">
    <property type="entry name" value="PROTON-DEPENDENT OLIGOPEPTIDE FAMILY TRANSPORT PROTEIN"/>
    <property type="match status" value="1"/>
</dbReference>
<keyword evidence="4" id="KW-1003">Cell membrane</keyword>
<evidence type="ECO:0000256" key="7">
    <source>
        <dbReference type="ARBA" id="ARBA00023136"/>
    </source>
</evidence>
<feature type="transmembrane region" description="Helical" evidence="9">
    <location>
        <begin position="286"/>
        <end position="310"/>
    </location>
</feature>
<accession>A0A0P6WIR5</accession>
<dbReference type="InterPro" id="IPR020846">
    <property type="entry name" value="MFS_dom"/>
</dbReference>
<keyword evidence="6 9" id="KW-1133">Transmembrane helix</keyword>
<dbReference type="GO" id="GO:1904680">
    <property type="term" value="F:peptide transmembrane transporter activity"/>
    <property type="evidence" value="ECO:0007669"/>
    <property type="project" value="InterPro"/>
</dbReference>
<evidence type="ECO:0000259" key="10">
    <source>
        <dbReference type="PROSITE" id="PS50850"/>
    </source>
</evidence>
<comment type="subcellular location">
    <subcellularLocation>
        <location evidence="1">Cell membrane</location>
        <topology evidence="1">Multi-pass membrane protein</topology>
    </subcellularLocation>
    <subcellularLocation>
        <location evidence="8">Membrane</location>
        <topology evidence="8">Multi-pass membrane protein</topology>
    </subcellularLocation>
</comment>
<dbReference type="CDD" id="cd17346">
    <property type="entry name" value="MFS_DtpA_like"/>
    <property type="match status" value="1"/>
</dbReference>
<feature type="transmembrane region" description="Helical" evidence="9">
    <location>
        <begin position="39"/>
        <end position="56"/>
    </location>
</feature>
<dbReference type="InterPro" id="IPR005279">
    <property type="entry name" value="Dipep/tripep_permease"/>
</dbReference>
<reference evidence="11 12" key="1">
    <citation type="submission" date="2015-08" db="EMBL/GenBank/DDBJ databases">
        <title>Draft Genome Sequence of Bacillus vietnamensis UCD-SED5.</title>
        <authorList>
            <person name="Lee R.D."/>
            <person name="Jospin G."/>
            <person name="Lang J.M."/>
            <person name="Coil D.A."/>
            <person name="Eisen J.A."/>
        </authorList>
    </citation>
    <scope>NUCLEOTIDE SEQUENCE [LARGE SCALE GENOMIC DNA]</scope>
    <source>
        <strain evidence="11 12">UCD-SED5</strain>
    </source>
</reference>
<evidence type="ECO:0000256" key="2">
    <source>
        <dbReference type="ARBA" id="ARBA00005982"/>
    </source>
</evidence>
<evidence type="ECO:0000256" key="5">
    <source>
        <dbReference type="ARBA" id="ARBA00022692"/>
    </source>
</evidence>
<dbReference type="GO" id="GO:0005886">
    <property type="term" value="C:plasma membrane"/>
    <property type="evidence" value="ECO:0007669"/>
    <property type="project" value="UniProtKB-SubCell"/>
</dbReference>
<comment type="similarity">
    <text evidence="2 8">Belongs to the major facilitator superfamily. Proton-dependent oligopeptide transporter (POT/PTR) (TC 2.A.17) family.</text>
</comment>
<evidence type="ECO:0000256" key="4">
    <source>
        <dbReference type="ARBA" id="ARBA00022475"/>
    </source>
</evidence>
<dbReference type="eggNOG" id="COG3104">
    <property type="taxonomic scope" value="Bacteria"/>
</dbReference>
<feature type="transmembrane region" description="Helical" evidence="9">
    <location>
        <begin position="249"/>
        <end position="266"/>
    </location>
</feature>
<dbReference type="FunFam" id="1.20.1250.20:FF:000138">
    <property type="entry name" value="Amino acid/peptide transporter"/>
    <property type="match status" value="1"/>
</dbReference>
<feature type="transmembrane region" description="Helical" evidence="9">
    <location>
        <begin position="151"/>
        <end position="174"/>
    </location>
</feature>
<evidence type="ECO:0000256" key="1">
    <source>
        <dbReference type="ARBA" id="ARBA00004651"/>
    </source>
</evidence>
<dbReference type="PANTHER" id="PTHR23517">
    <property type="entry name" value="RESISTANCE PROTEIN MDTM, PUTATIVE-RELATED-RELATED"/>
    <property type="match status" value="1"/>
</dbReference>
<dbReference type="EMBL" id="LIXZ01000001">
    <property type="protein sequence ID" value="KPL61364.1"/>
    <property type="molecule type" value="Genomic_DNA"/>
</dbReference>
<feature type="transmembrane region" description="Helical" evidence="9">
    <location>
        <begin position="365"/>
        <end position="389"/>
    </location>
</feature>
<dbReference type="Pfam" id="PF00854">
    <property type="entry name" value="PTR2"/>
    <property type="match status" value="2"/>
</dbReference>